<gene>
    <name evidence="9" type="ORF">LIER_04380</name>
</gene>
<keyword evidence="3" id="KW-0808">Transferase</keyword>
<comment type="similarity">
    <text evidence="2">Belongs to the glycosyltransferase 47 family.</text>
</comment>
<sequence>MGNENKYGKLSHLLSMRVVYFLGILIAVLILLDLSYFRYGGYGSILSPVYIGKMFGVVNNGYSSNGSVLTNAHDDYGMVENGVNGNGFDKEVMFNSGEEGNERNHEVIFSDKRENVTSFAIEENSELRDGLKSEDDLGIGREQELADLVNDGVSSSQVKDGELKSRSSEQVKDFVGDSNEEIDEEPGTNSTVVDVENQISNESLQLMSSGSPPSISEHVVTNSGNIVSSNLSNMSLIHEHTNDRETENGSINSQSSHIKTADSYVSRPEVVKKKNKEISISQMNSMLLQNAAASNPVRPWRSSASDKELEEAIVQIENAPIVRDVSQIYASTFRNISMFLRSYQLMERLLKVYVYGEGEKPIFHQPYMSGIYASEGWFMKLMEANRQFFVKDAEKAHLFYLPFSSLNLRNSLNKTNFSSLTDLENHLDNYVDLIAKKYNFWNRTMGRDHFLVACHGWAPGFLKKMSSCIRGLCNADVARDFKIGKDVSVPVTYVLSPENPMAYVGGSPPSKRHILAFFAGKMHGYLRPVLLNYWSDKEPDMKIFGPGAVGGKAKYRAFMKSSKYCICARGFKVHTPRVVESIYYGCVPVIISDNYVPPFFEILDWEAFSVFILEKDISNLRSILLSISEEKYITMHQRLEAVRKHFLWHKKPQKYDIFHMILHSVWYNRLLQIKHG</sequence>
<comment type="subcellular location">
    <subcellularLocation>
        <location evidence="1">Golgi apparatus membrane</location>
        <topology evidence="1">Single-pass type II membrane protein</topology>
    </subcellularLocation>
</comment>
<evidence type="ECO:0000256" key="6">
    <source>
        <dbReference type="SAM" id="MobiDB-lite"/>
    </source>
</evidence>
<evidence type="ECO:0000256" key="5">
    <source>
        <dbReference type="ARBA" id="ARBA00023034"/>
    </source>
</evidence>
<keyword evidence="10" id="KW-1185">Reference proteome</keyword>
<feature type="domain" description="Exostosin GT47" evidence="8">
    <location>
        <begin position="347"/>
        <end position="625"/>
    </location>
</feature>
<feature type="region of interest" description="Disordered" evidence="6">
    <location>
        <begin position="245"/>
        <end position="265"/>
    </location>
</feature>
<dbReference type="PANTHER" id="PTHR11062:SF77">
    <property type="entry name" value="GLYCOSYLTRANSFERASE FAMILY EXOSTOSIN PROTEIN"/>
    <property type="match status" value="1"/>
</dbReference>
<evidence type="ECO:0000313" key="9">
    <source>
        <dbReference type="EMBL" id="GAA0143774.1"/>
    </source>
</evidence>
<dbReference type="Proteomes" id="UP001454036">
    <property type="component" value="Unassembled WGS sequence"/>
</dbReference>
<dbReference type="AlphaFoldDB" id="A0AAV3NWH9"/>
<dbReference type="InterPro" id="IPR040911">
    <property type="entry name" value="Exostosin_GT47"/>
</dbReference>
<protein>
    <submittedName>
        <fullName evidence="9">Glycosyltransferase</fullName>
    </submittedName>
</protein>
<dbReference type="PANTHER" id="PTHR11062">
    <property type="entry name" value="EXOSTOSIN HEPARAN SULFATE GLYCOSYLTRANSFERASE -RELATED"/>
    <property type="match status" value="1"/>
</dbReference>
<feature type="compositionally biased region" description="Basic and acidic residues" evidence="6">
    <location>
        <begin position="159"/>
        <end position="175"/>
    </location>
</feature>
<evidence type="ECO:0000256" key="7">
    <source>
        <dbReference type="SAM" id="Phobius"/>
    </source>
</evidence>
<keyword evidence="4" id="KW-0735">Signal-anchor</keyword>
<feature type="region of interest" description="Disordered" evidence="6">
    <location>
        <begin position="151"/>
        <end position="191"/>
    </location>
</feature>
<dbReference type="Pfam" id="PF03016">
    <property type="entry name" value="Exostosin_GT47"/>
    <property type="match status" value="1"/>
</dbReference>
<accession>A0AAV3NWH9</accession>
<organism evidence="9 10">
    <name type="scientific">Lithospermum erythrorhizon</name>
    <name type="common">Purple gromwell</name>
    <name type="synonym">Lithospermum officinale var. erythrorhizon</name>
    <dbReference type="NCBI Taxonomy" id="34254"/>
    <lineage>
        <taxon>Eukaryota</taxon>
        <taxon>Viridiplantae</taxon>
        <taxon>Streptophyta</taxon>
        <taxon>Embryophyta</taxon>
        <taxon>Tracheophyta</taxon>
        <taxon>Spermatophyta</taxon>
        <taxon>Magnoliopsida</taxon>
        <taxon>eudicotyledons</taxon>
        <taxon>Gunneridae</taxon>
        <taxon>Pentapetalae</taxon>
        <taxon>asterids</taxon>
        <taxon>lamiids</taxon>
        <taxon>Boraginales</taxon>
        <taxon>Boraginaceae</taxon>
        <taxon>Boraginoideae</taxon>
        <taxon>Lithospermeae</taxon>
        <taxon>Lithospermum</taxon>
    </lineage>
</organism>
<evidence type="ECO:0000256" key="1">
    <source>
        <dbReference type="ARBA" id="ARBA00004323"/>
    </source>
</evidence>
<dbReference type="InterPro" id="IPR004263">
    <property type="entry name" value="Exostosin"/>
</dbReference>
<dbReference type="EMBL" id="BAABME010000559">
    <property type="protein sequence ID" value="GAA0143774.1"/>
    <property type="molecule type" value="Genomic_DNA"/>
</dbReference>
<keyword evidence="7" id="KW-0812">Transmembrane</keyword>
<evidence type="ECO:0000259" key="8">
    <source>
        <dbReference type="Pfam" id="PF03016"/>
    </source>
</evidence>
<evidence type="ECO:0000256" key="3">
    <source>
        <dbReference type="ARBA" id="ARBA00022676"/>
    </source>
</evidence>
<feature type="compositionally biased region" description="Polar residues" evidence="6">
    <location>
        <begin position="248"/>
        <end position="258"/>
    </location>
</feature>
<reference evidence="9 10" key="1">
    <citation type="submission" date="2024-01" db="EMBL/GenBank/DDBJ databases">
        <title>The complete chloroplast genome sequence of Lithospermum erythrorhizon: insights into the phylogenetic relationship among Boraginaceae species and the maternal lineages of purple gromwells.</title>
        <authorList>
            <person name="Okada T."/>
            <person name="Watanabe K."/>
        </authorList>
    </citation>
    <scope>NUCLEOTIDE SEQUENCE [LARGE SCALE GENOMIC DNA]</scope>
</reference>
<name>A0AAV3NWH9_LITER</name>
<keyword evidence="7" id="KW-0472">Membrane</keyword>
<evidence type="ECO:0000256" key="2">
    <source>
        <dbReference type="ARBA" id="ARBA00010271"/>
    </source>
</evidence>
<evidence type="ECO:0000313" key="10">
    <source>
        <dbReference type="Proteomes" id="UP001454036"/>
    </source>
</evidence>
<keyword evidence="7" id="KW-1133">Transmembrane helix</keyword>
<feature type="transmembrane region" description="Helical" evidence="7">
    <location>
        <begin position="18"/>
        <end position="37"/>
    </location>
</feature>
<keyword evidence="5" id="KW-0333">Golgi apparatus</keyword>
<evidence type="ECO:0000256" key="4">
    <source>
        <dbReference type="ARBA" id="ARBA00022968"/>
    </source>
</evidence>
<dbReference type="GO" id="GO:0000139">
    <property type="term" value="C:Golgi membrane"/>
    <property type="evidence" value="ECO:0007669"/>
    <property type="project" value="UniProtKB-SubCell"/>
</dbReference>
<keyword evidence="3" id="KW-0328">Glycosyltransferase</keyword>
<dbReference type="GO" id="GO:0016757">
    <property type="term" value="F:glycosyltransferase activity"/>
    <property type="evidence" value="ECO:0007669"/>
    <property type="project" value="UniProtKB-KW"/>
</dbReference>
<proteinExistence type="inferred from homology"/>
<comment type="caution">
    <text evidence="9">The sequence shown here is derived from an EMBL/GenBank/DDBJ whole genome shotgun (WGS) entry which is preliminary data.</text>
</comment>